<proteinExistence type="predicted"/>
<comment type="caution">
    <text evidence="2">The sequence shown here is derived from an EMBL/GenBank/DDBJ whole genome shotgun (WGS) entry which is preliminary data.</text>
</comment>
<feature type="chain" id="PRO_5046199180" evidence="1">
    <location>
        <begin position="23"/>
        <end position="129"/>
    </location>
</feature>
<dbReference type="RefSeq" id="WP_347604581.1">
    <property type="nucleotide sequence ID" value="NZ_JBDPZC010000001.1"/>
</dbReference>
<keyword evidence="3" id="KW-1185">Reference proteome</keyword>
<reference evidence="2 3" key="1">
    <citation type="submission" date="2024-05" db="EMBL/GenBank/DDBJ databases">
        <title>Roseateles sp. 2.12 16S ribosomal RNA gene Genome sequencing and assembly.</title>
        <authorList>
            <person name="Woo H."/>
        </authorList>
    </citation>
    <scope>NUCLEOTIDE SEQUENCE [LARGE SCALE GENOMIC DNA]</scope>
    <source>
        <strain evidence="2 3">2.12</strain>
    </source>
</reference>
<keyword evidence="1" id="KW-0732">Signal</keyword>
<gene>
    <name evidence="2" type="ORF">ABDJ40_00390</name>
</gene>
<organism evidence="2 3">
    <name type="scientific">Roseateles flavus</name>
    <dbReference type="NCBI Taxonomy" id="3149041"/>
    <lineage>
        <taxon>Bacteria</taxon>
        <taxon>Pseudomonadati</taxon>
        <taxon>Pseudomonadota</taxon>
        <taxon>Betaproteobacteria</taxon>
        <taxon>Burkholderiales</taxon>
        <taxon>Sphaerotilaceae</taxon>
        <taxon>Roseateles</taxon>
    </lineage>
</organism>
<feature type="signal peptide" evidence="1">
    <location>
        <begin position="1"/>
        <end position="22"/>
    </location>
</feature>
<protein>
    <submittedName>
        <fullName evidence="2">Uncharacterized protein</fullName>
    </submittedName>
</protein>
<accession>A0ABV0G845</accession>
<evidence type="ECO:0000256" key="1">
    <source>
        <dbReference type="SAM" id="SignalP"/>
    </source>
</evidence>
<evidence type="ECO:0000313" key="3">
    <source>
        <dbReference type="Proteomes" id="UP001462640"/>
    </source>
</evidence>
<sequence>MNMPSRLALAFAALALAGVAQAQEPTVLEPVSLQKQLASPIIRSDMKVLAGVYQMEDGRNLRVDGRGLRLRISLGNDEPVAMTRSVDGVWHSANGELHMQFHGETWGTPDTVLLTMPRRNWSLASVNLR</sequence>
<dbReference type="EMBL" id="JBDPZC010000001">
    <property type="protein sequence ID" value="MEO3711218.1"/>
    <property type="molecule type" value="Genomic_DNA"/>
</dbReference>
<evidence type="ECO:0000313" key="2">
    <source>
        <dbReference type="EMBL" id="MEO3711218.1"/>
    </source>
</evidence>
<name>A0ABV0G845_9BURK</name>
<dbReference type="Proteomes" id="UP001462640">
    <property type="component" value="Unassembled WGS sequence"/>
</dbReference>